<dbReference type="SUPFAM" id="SSF52833">
    <property type="entry name" value="Thioredoxin-like"/>
    <property type="match status" value="1"/>
</dbReference>
<feature type="domain" description="Thioredoxin" evidence="1">
    <location>
        <begin position="4"/>
        <end position="149"/>
    </location>
</feature>
<reference evidence="2" key="1">
    <citation type="submission" date="2021-02" db="EMBL/GenBank/DDBJ databases">
        <title>Genome-Resolved Metagenomics of a Microbial Community Performing Photosynthetic Biological Nutrient Removal.</title>
        <authorList>
            <person name="Mcdaniel E.A."/>
        </authorList>
    </citation>
    <scope>NUCLEOTIDE SEQUENCE</scope>
    <source>
        <strain evidence="2">UWPOB_OBS1</strain>
    </source>
</reference>
<comment type="caution">
    <text evidence="2">The sequence shown here is derived from an EMBL/GenBank/DDBJ whole genome shotgun (WGS) entry which is preliminary data.</text>
</comment>
<dbReference type="PANTHER" id="PTHR42852">
    <property type="entry name" value="THIOL:DISULFIDE INTERCHANGE PROTEIN DSBE"/>
    <property type="match status" value="1"/>
</dbReference>
<organism evidence="2 3">
    <name type="scientific">Candidatus Obscuribacter phosphatis</name>
    <dbReference type="NCBI Taxonomy" id="1906157"/>
    <lineage>
        <taxon>Bacteria</taxon>
        <taxon>Bacillati</taxon>
        <taxon>Candidatus Melainabacteria</taxon>
        <taxon>Candidatus Obscuribacterales</taxon>
        <taxon>Candidatus Obscuribacteraceae</taxon>
        <taxon>Candidatus Obscuribacter</taxon>
    </lineage>
</organism>
<proteinExistence type="predicted"/>
<dbReference type="EMBL" id="JAFLCK010000010">
    <property type="protein sequence ID" value="MBN8660451.1"/>
    <property type="molecule type" value="Genomic_DNA"/>
</dbReference>
<protein>
    <submittedName>
        <fullName evidence="2">TlpA family protein disulfide reductase</fullName>
    </submittedName>
</protein>
<evidence type="ECO:0000313" key="3">
    <source>
        <dbReference type="Proteomes" id="UP000664277"/>
    </source>
</evidence>
<dbReference type="PANTHER" id="PTHR42852:SF13">
    <property type="entry name" value="PROTEIN DIPZ"/>
    <property type="match status" value="1"/>
</dbReference>
<dbReference type="GO" id="GO:0016209">
    <property type="term" value="F:antioxidant activity"/>
    <property type="evidence" value="ECO:0007669"/>
    <property type="project" value="InterPro"/>
</dbReference>
<dbReference type="Proteomes" id="UP000664277">
    <property type="component" value="Unassembled WGS sequence"/>
</dbReference>
<dbReference type="PROSITE" id="PS51352">
    <property type="entry name" value="THIOREDOXIN_2"/>
    <property type="match status" value="1"/>
</dbReference>
<dbReference type="AlphaFoldDB" id="A0A8J7P8E0"/>
<dbReference type="CDD" id="cd02966">
    <property type="entry name" value="TlpA_like_family"/>
    <property type="match status" value="1"/>
</dbReference>
<dbReference type="GO" id="GO:0016491">
    <property type="term" value="F:oxidoreductase activity"/>
    <property type="evidence" value="ECO:0007669"/>
    <property type="project" value="InterPro"/>
</dbReference>
<name>A0A8J7P8E0_9BACT</name>
<evidence type="ECO:0000259" key="1">
    <source>
        <dbReference type="PROSITE" id="PS51352"/>
    </source>
</evidence>
<dbReference type="InterPro" id="IPR013766">
    <property type="entry name" value="Thioredoxin_domain"/>
</dbReference>
<dbReference type="InterPro" id="IPR000866">
    <property type="entry name" value="AhpC/TSA"/>
</dbReference>
<dbReference type="Gene3D" id="3.40.30.10">
    <property type="entry name" value="Glutaredoxin"/>
    <property type="match status" value="1"/>
</dbReference>
<evidence type="ECO:0000313" key="2">
    <source>
        <dbReference type="EMBL" id="MBN8660451.1"/>
    </source>
</evidence>
<sequence length="169" mass="18735">MTALAEGSPAPDFNLPVSDFKNCRGESYSLAKAIEHGPALVVFFKVDCPVCQMTLPYIERLFGYLKNNKASKNEIYLLCQDSHEQALDFKAEYQLSLPILIDEDLLATESYGLTNVPSLFLINADYTIESTIVGFDREALTQAAKRLAGEDFNLFSQEEAAVLPAFRPG</sequence>
<accession>A0A8J7P8E0</accession>
<dbReference type="Pfam" id="PF00578">
    <property type="entry name" value="AhpC-TSA"/>
    <property type="match status" value="1"/>
</dbReference>
<dbReference type="InterPro" id="IPR050553">
    <property type="entry name" value="Thioredoxin_ResA/DsbE_sf"/>
</dbReference>
<dbReference type="InterPro" id="IPR036249">
    <property type="entry name" value="Thioredoxin-like_sf"/>
</dbReference>
<gene>
    <name evidence="2" type="ORF">J0M35_08830</name>
</gene>